<evidence type="ECO:0000256" key="5">
    <source>
        <dbReference type="ARBA" id="ARBA00022801"/>
    </source>
</evidence>
<keyword evidence="6 8" id="KW-1133">Transmembrane helix</keyword>
<dbReference type="InterPro" id="IPR019127">
    <property type="entry name" value="Exosortase"/>
</dbReference>
<evidence type="ECO:0000313" key="10">
    <source>
        <dbReference type="Proteomes" id="UP000326994"/>
    </source>
</evidence>
<protein>
    <submittedName>
        <fullName evidence="9">Exosortase family protein XrtF</fullName>
    </submittedName>
</protein>
<evidence type="ECO:0000256" key="3">
    <source>
        <dbReference type="ARBA" id="ARBA00022670"/>
    </source>
</evidence>
<accession>A0A5J4FZ19</accession>
<dbReference type="EMBL" id="BKCF01000001">
    <property type="protein sequence ID" value="GEQ85399.1"/>
    <property type="molecule type" value="Genomic_DNA"/>
</dbReference>
<gene>
    <name evidence="9" type="ORF">ULMS_09070</name>
</gene>
<dbReference type="InterPro" id="IPR026392">
    <property type="entry name" value="Exo/Archaeosortase_dom"/>
</dbReference>
<keyword evidence="7 8" id="KW-0472">Membrane</keyword>
<feature type="transmembrane region" description="Helical" evidence="8">
    <location>
        <begin position="12"/>
        <end position="32"/>
    </location>
</feature>
<dbReference type="GO" id="GO:0005886">
    <property type="term" value="C:plasma membrane"/>
    <property type="evidence" value="ECO:0007669"/>
    <property type="project" value="UniProtKB-SubCell"/>
</dbReference>
<evidence type="ECO:0000313" key="9">
    <source>
        <dbReference type="EMBL" id="GEQ85399.1"/>
    </source>
</evidence>
<keyword evidence="4 8" id="KW-0812">Transmembrane</keyword>
<dbReference type="Pfam" id="PF09721">
    <property type="entry name" value="Exosortase_EpsH"/>
    <property type="match status" value="1"/>
</dbReference>
<reference evidence="9 10" key="1">
    <citation type="submission" date="2019-08" db="EMBL/GenBank/DDBJ databases">
        <title>Ulvibacter marinistellae sp. nov., isolated from a starfish, Patiria pectinifera.</title>
        <authorList>
            <person name="Kawano K."/>
            <person name="Ushijima N."/>
            <person name="Kihara M."/>
            <person name="Itoh H."/>
        </authorList>
    </citation>
    <scope>NUCLEOTIDE SEQUENCE [LARGE SCALE GENOMIC DNA]</scope>
    <source>
        <strain evidence="9 10">KK4</strain>
    </source>
</reference>
<dbReference type="NCBIfam" id="TIGR04178">
    <property type="entry name" value="exo_archaeo"/>
    <property type="match status" value="1"/>
</dbReference>
<proteinExistence type="predicted"/>
<dbReference type="RefSeq" id="WP_151893319.1">
    <property type="nucleotide sequence ID" value="NZ_BKCF01000001.1"/>
</dbReference>
<keyword evidence="5" id="KW-0378">Hydrolase</keyword>
<dbReference type="OrthoDB" id="678161at2"/>
<evidence type="ECO:0000256" key="4">
    <source>
        <dbReference type="ARBA" id="ARBA00022692"/>
    </source>
</evidence>
<organism evidence="9 10">
    <name type="scientific">Patiriisocius marinistellae</name>
    <dbReference type="NCBI Taxonomy" id="2494560"/>
    <lineage>
        <taxon>Bacteria</taxon>
        <taxon>Pseudomonadati</taxon>
        <taxon>Bacteroidota</taxon>
        <taxon>Flavobacteriia</taxon>
        <taxon>Flavobacteriales</taxon>
        <taxon>Flavobacteriaceae</taxon>
        <taxon>Patiriisocius</taxon>
    </lineage>
</organism>
<dbReference type="Proteomes" id="UP000326994">
    <property type="component" value="Unassembled WGS sequence"/>
</dbReference>
<comment type="caution">
    <text evidence="9">The sequence shown here is derived from an EMBL/GenBank/DDBJ whole genome shotgun (WGS) entry which is preliminary data.</text>
</comment>
<evidence type="ECO:0000256" key="7">
    <source>
        <dbReference type="ARBA" id="ARBA00023136"/>
    </source>
</evidence>
<name>A0A5J4FZ19_9FLAO</name>
<feature type="transmembrane region" description="Helical" evidence="8">
    <location>
        <begin position="150"/>
        <end position="172"/>
    </location>
</feature>
<evidence type="ECO:0000256" key="2">
    <source>
        <dbReference type="ARBA" id="ARBA00022475"/>
    </source>
</evidence>
<feature type="transmembrane region" description="Helical" evidence="8">
    <location>
        <begin position="84"/>
        <end position="109"/>
    </location>
</feature>
<keyword evidence="10" id="KW-1185">Reference proteome</keyword>
<comment type="subcellular location">
    <subcellularLocation>
        <location evidence="1">Cell membrane</location>
        <topology evidence="1">Multi-pass membrane protein</topology>
    </subcellularLocation>
</comment>
<evidence type="ECO:0000256" key="6">
    <source>
        <dbReference type="ARBA" id="ARBA00022989"/>
    </source>
</evidence>
<evidence type="ECO:0000256" key="1">
    <source>
        <dbReference type="ARBA" id="ARBA00004651"/>
    </source>
</evidence>
<dbReference type="GO" id="GO:0008233">
    <property type="term" value="F:peptidase activity"/>
    <property type="evidence" value="ECO:0007669"/>
    <property type="project" value="UniProtKB-KW"/>
</dbReference>
<keyword evidence="2" id="KW-1003">Cell membrane</keyword>
<dbReference type="GO" id="GO:0006508">
    <property type="term" value="P:proteolysis"/>
    <property type="evidence" value="ECO:0007669"/>
    <property type="project" value="UniProtKB-KW"/>
</dbReference>
<evidence type="ECO:0000256" key="8">
    <source>
        <dbReference type="SAM" id="Phobius"/>
    </source>
</evidence>
<keyword evidence="3" id="KW-0645">Protease</keyword>
<sequence>MKKLITKYKPVIKFVALFFGTYLLLSLLYGRYLKYAAHNSNTPDFITNLVATQSSWLINNTGCNAQVVAHDAKPQMKLIVEGNYLANIIEGCNAMSIIVLFISFVIAFAQKIKKTLLFILAGSILIYTVNIIRIAILAVALYKFPEYESILHGVIFPGIIYGMVFLLWMLWIRMIKKKPIV</sequence>
<dbReference type="NCBIfam" id="TIGR04128">
    <property type="entry name" value="exoso_Fjoh_1448"/>
    <property type="match status" value="1"/>
</dbReference>
<feature type="transmembrane region" description="Helical" evidence="8">
    <location>
        <begin position="116"/>
        <end position="144"/>
    </location>
</feature>
<dbReference type="AlphaFoldDB" id="A0A5J4FZ19"/>
<dbReference type="InterPro" id="IPR026323">
    <property type="entry name" value="Exosortase-related_prot_XrtF"/>
</dbReference>